<keyword evidence="7" id="KW-1185">Reference proteome</keyword>
<comment type="similarity">
    <text evidence="1">Belongs to the DeSI family.</text>
</comment>
<dbReference type="InterPro" id="IPR042266">
    <property type="entry name" value="PPPDE_sf"/>
</dbReference>
<dbReference type="PROSITE" id="PS51858">
    <property type="entry name" value="PPPDE"/>
    <property type="match status" value="1"/>
</dbReference>
<feature type="region of interest" description="Disordered" evidence="4">
    <location>
        <begin position="265"/>
        <end position="303"/>
    </location>
</feature>
<feature type="domain" description="PPPDE" evidence="5">
    <location>
        <begin position="1"/>
        <end position="140"/>
    </location>
</feature>
<dbReference type="Proteomes" id="UP001215598">
    <property type="component" value="Unassembled WGS sequence"/>
</dbReference>
<gene>
    <name evidence="6" type="ORF">B0H16DRAFT_1467708</name>
</gene>
<comment type="caution">
    <text evidence="6">The sequence shown here is derived from an EMBL/GenBank/DDBJ whole genome shotgun (WGS) entry which is preliminary data.</text>
</comment>
<name>A0AAD7I4M7_9AGAR</name>
<feature type="compositionally biased region" description="Polar residues" evidence="4">
    <location>
        <begin position="266"/>
        <end position="286"/>
    </location>
</feature>
<accession>A0AAD7I4M7</accession>
<evidence type="ECO:0000256" key="1">
    <source>
        <dbReference type="ARBA" id="ARBA00008140"/>
    </source>
</evidence>
<keyword evidence="3" id="KW-0378">Hydrolase</keyword>
<dbReference type="GO" id="GO:0008233">
    <property type="term" value="F:peptidase activity"/>
    <property type="evidence" value="ECO:0007669"/>
    <property type="project" value="UniProtKB-KW"/>
</dbReference>
<dbReference type="GO" id="GO:0006508">
    <property type="term" value="P:proteolysis"/>
    <property type="evidence" value="ECO:0007669"/>
    <property type="project" value="UniProtKB-KW"/>
</dbReference>
<keyword evidence="2" id="KW-0645">Protease</keyword>
<dbReference type="EMBL" id="JARKIB010000134">
    <property type="protein sequence ID" value="KAJ7734078.1"/>
    <property type="molecule type" value="Genomic_DNA"/>
</dbReference>
<evidence type="ECO:0000259" key="5">
    <source>
        <dbReference type="PROSITE" id="PS51858"/>
    </source>
</evidence>
<evidence type="ECO:0000256" key="2">
    <source>
        <dbReference type="ARBA" id="ARBA00022670"/>
    </source>
</evidence>
<evidence type="ECO:0000313" key="6">
    <source>
        <dbReference type="EMBL" id="KAJ7734078.1"/>
    </source>
</evidence>
<evidence type="ECO:0000256" key="3">
    <source>
        <dbReference type="ARBA" id="ARBA00022801"/>
    </source>
</evidence>
<reference evidence="6" key="1">
    <citation type="submission" date="2023-03" db="EMBL/GenBank/DDBJ databases">
        <title>Massive genome expansion in bonnet fungi (Mycena s.s.) driven by repeated elements and novel gene families across ecological guilds.</title>
        <authorList>
            <consortium name="Lawrence Berkeley National Laboratory"/>
            <person name="Harder C.B."/>
            <person name="Miyauchi S."/>
            <person name="Viragh M."/>
            <person name="Kuo A."/>
            <person name="Thoen E."/>
            <person name="Andreopoulos B."/>
            <person name="Lu D."/>
            <person name="Skrede I."/>
            <person name="Drula E."/>
            <person name="Henrissat B."/>
            <person name="Morin E."/>
            <person name="Kohler A."/>
            <person name="Barry K."/>
            <person name="LaButti K."/>
            <person name="Morin E."/>
            <person name="Salamov A."/>
            <person name="Lipzen A."/>
            <person name="Mereny Z."/>
            <person name="Hegedus B."/>
            <person name="Baldrian P."/>
            <person name="Stursova M."/>
            <person name="Weitz H."/>
            <person name="Taylor A."/>
            <person name="Grigoriev I.V."/>
            <person name="Nagy L.G."/>
            <person name="Martin F."/>
            <person name="Kauserud H."/>
        </authorList>
    </citation>
    <scope>NUCLEOTIDE SEQUENCE</scope>
    <source>
        <strain evidence="6">CBHHK182m</strain>
    </source>
</reference>
<organism evidence="6 7">
    <name type="scientific">Mycena metata</name>
    <dbReference type="NCBI Taxonomy" id="1033252"/>
    <lineage>
        <taxon>Eukaryota</taxon>
        <taxon>Fungi</taxon>
        <taxon>Dikarya</taxon>
        <taxon>Basidiomycota</taxon>
        <taxon>Agaricomycotina</taxon>
        <taxon>Agaricomycetes</taxon>
        <taxon>Agaricomycetidae</taxon>
        <taxon>Agaricales</taxon>
        <taxon>Marasmiineae</taxon>
        <taxon>Mycenaceae</taxon>
        <taxon>Mycena</taxon>
    </lineage>
</organism>
<dbReference type="InterPro" id="IPR008580">
    <property type="entry name" value="PPPDE_dom"/>
</dbReference>
<dbReference type="Gene3D" id="3.90.1720.30">
    <property type="entry name" value="PPPDE domains"/>
    <property type="match status" value="1"/>
</dbReference>
<evidence type="ECO:0000256" key="4">
    <source>
        <dbReference type="SAM" id="MobiDB-lite"/>
    </source>
</evidence>
<evidence type="ECO:0000313" key="7">
    <source>
        <dbReference type="Proteomes" id="UP001215598"/>
    </source>
</evidence>
<proteinExistence type="inferred from homology"/>
<sequence>MNVYIVCVPLEAAPHSHRFSRASHSNSSAAVISHWRVVIGNKADFRIYELFQLDGNISIDPAGIIDDKVWAAAIGLCRPLAVTTKTHEEIKQAICDLKKTLPQQYHEIRNNCQNFALKLLERILGKKLRYIRILIVNSHLGSDITLIGLQFDQLNPGRTVRSDGSGLTTEIRGLLAVPNKPSLCQFKKTVNQRSVDREKEGSKEHSGQLSSIQIPWHEYSQDTIYSDVRKLQSTADDLHGHWIAKDSDGEWGILAAMLMEGAASEVNLSEPSQSEFNHPPRSNKQSKPWALKRAKKEAVGPSL</sequence>
<protein>
    <recommendedName>
        <fullName evidence="5">PPPDE domain-containing protein</fullName>
    </recommendedName>
</protein>
<dbReference type="AlphaFoldDB" id="A0AAD7I4M7"/>